<feature type="domain" description="Nitroreductase" evidence="9">
    <location>
        <begin position="10"/>
        <end position="168"/>
    </location>
</feature>
<evidence type="ECO:0000256" key="5">
    <source>
        <dbReference type="ARBA" id="ARBA00023002"/>
    </source>
</evidence>
<dbReference type="EMBL" id="NEVK01000003">
    <property type="protein sequence ID" value="OZI25228.1"/>
    <property type="molecule type" value="Genomic_DNA"/>
</dbReference>
<evidence type="ECO:0000256" key="1">
    <source>
        <dbReference type="ARBA" id="ARBA00007118"/>
    </source>
</evidence>
<dbReference type="PANTHER" id="PTHR43821">
    <property type="entry name" value="NAD(P)H NITROREDUCTASE YDJA-RELATED"/>
    <property type="match status" value="1"/>
</dbReference>
<comment type="similarity">
    <text evidence="1 7">Belongs to the nitroreductase family.</text>
</comment>
<dbReference type="PIRSF" id="PIRSF000232">
    <property type="entry name" value="YdjA"/>
    <property type="match status" value="1"/>
</dbReference>
<feature type="binding site" evidence="8">
    <location>
        <position position="41"/>
    </location>
    <ligand>
        <name>FMN</name>
        <dbReference type="ChEBI" id="CHEBI:58210"/>
        <note>ligand shared between dimeric partners</note>
    </ligand>
</feature>
<feature type="binding site" description="in other chain" evidence="8">
    <location>
        <begin position="137"/>
        <end position="139"/>
    </location>
    <ligand>
        <name>FMN</name>
        <dbReference type="ChEBI" id="CHEBI:58210"/>
        <note>ligand shared between dimeric partners</note>
    </ligand>
</feature>
<reference evidence="11" key="1">
    <citation type="submission" date="2017-05" db="EMBL/GenBank/DDBJ databases">
        <title>Complete and WGS of Bordetella genogroups.</title>
        <authorList>
            <person name="Spilker T."/>
            <person name="Lipuma J."/>
        </authorList>
    </citation>
    <scope>NUCLEOTIDE SEQUENCE [LARGE SCALE GENOMIC DNA]</scope>
    <source>
        <strain evidence="11">AU18089</strain>
    </source>
</reference>
<evidence type="ECO:0000256" key="8">
    <source>
        <dbReference type="PIRSR" id="PIRSR000232-1"/>
    </source>
</evidence>
<dbReference type="OrthoDB" id="9804207at2"/>
<evidence type="ECO:0000313" key="11">
    <source>
        <dbReference type="Proteomes" id="UP000216947"/>
    </source>
</evidence>
<dbReference type="RefSeq" id="WP_026638139.1">
    <property type="nucleotide sequence ID" value="NZ_NEVI01000015.1"/>
</dbReference>
<accession>A0A261RJK4</accession>
<dbReference type="InterPro" id="IPR052530">
    <property type="entry name" value="NAD(P)H_nitroreductase"/>
</dbReference>
<evidence type="ECO:0000256" key="4">
    <source>
        <dbReference type="ARBA" id="ARBA00022857"/>
    </source>
</evidence>
<dbReference type="Gene3D" id="3.40.109.10">
    <property type="entry name" value="NADH Oxidase"/>
    <property type="match status" value="1"/>
</dbReference>
<dbReference type="Proteomes" id="UP000216947">
    <property type="component" value="Unassembled WGS sequence"/>
</dbReference>
<dbReference type="CDD" id="cd02135">
    <property type="entry name" value="YdjA-like"/>
    <property type="match status" value="1"/>
</dbReference>
<gene>
    <name evidence="10" type="ORF">CAL19_07120</name>
</gene>
<keyword evidence="2 7" id="KW-0285">Flavoprotein</keyword>
<keyword evidence="6 7" id="KW-0520">NAD</keyword>
<dbReference type="AlphaFoldDB" id="A0A261RJK4"/>
<proteinExistence type="inferred from homology"/>
<dbReference type="EC" id="1.-.-.-" evidence="7"/>
<comment type="caution">
    <text evidence="10">The sequence shown here is derived from an EMBL/GenBank/DDBJ whole genome shotgun (WGS) entry which is preliminary data.</text>
</comment>
<dbReference type="GO" id="GO:0016491">
    <property type="term" value="F:oxidoreductase activity"/>
    <property type="evidence" value="ECO:0007669"/>
    <property type="project" value="UniProtKB-UniRule"/>
</dbReference>
<keyword evidence="3 7" id="KW-0288">FMN</keyword>
<evidence type="ECO:0000256" key="2">
    <source>
        <dbReference type="ARBA" id="ARBA00022630"/>
    </source>
</evidence>
<dbReference type="InterPro" id="IPR029479">
    <property type="entry name" value="Nitroreductase"/>
</dbReference>
<evidence type="ECO:0000256" key="7">
    <source>
        <dbReference type="PIRNR" id="PIRNR000232"/>
    </source>
</evidence>
<evidence type="ECO:0000313" key="10">
    <source>
        <dbReference type="EMBL" id="OZI25228.1"/>
    </source>
</evidence>
<dbReference type="PANTHER" id="PTHR43821:SF1">
    <property type="entry name" value="NAD(P)H NITROREDUCTASE YDJA-RELATED"/>
    <property type="match status" value="1"/>
</dbReference>
<dbReference type="Pfam" id="PF00881">
    <property type="entry name" value="Nitroreductase"/>
    <property type="match status" value="1"/>
</dbReference>
<protein>
    <recommendedName>
        <fullName evidence="7">Putative NAD(P)H nitroreductase</fullName>
        <ecNumber evidence="7">1.-.-.-</ecNumber>
    </recommendedName>
</protein>
<feature type="binding site" description="in other chain" evidence="8">
    <location>
        <begin position="12"/>
        <end position="14"/>
    </location>
    <ligand>
        <name>FMN</name>
        <dbReference type="ChEBI" id="CHEBI:58210"/>
        <note>ligand shared between dimeric partners</note>
    </ligand>
</feature>
<evidence type="ECO:0000256" key="6">
    <source>
        <dbReference type="ARBA" id="ARBA00023027"/>
    </source>
</evidence>
<evidence type="ECO:0000259" key="9">
    <source>
        <dbReference type="Pfam" id="PF00881"/>
    </source>
</evidence>
<organism evidence="10 11">
    <name type="scientific">Bordetella genomosp. 7</name>
    <dbReference type="NCBI Taxonomy" id="1416805"/>
    <lineage>
        <taxon>Bacteria</taxon>
        <taxon>Pseudomonadati</taxon>
        <taxon>Pseudomonadota</taxon>
        <taxon>Betaproteobacteria</taxon>
        <taxon>Burkholderiales</taxon>
        <taxon>Alcaligenaceae</taxon>
        <taxon>Bordetella</taxon>
    </lineage>
</organism>
<keyword evidence="5 7" id="KW-0560">Oxidoreductase</keyword>
<keyword evidence="11" id="KW-1185">Reference proteome</keyword>
<dbReference type="InterPro" id="IPR026021">
    <property type="entry name" value="YdjA-like"/>
</dbReference>
<evidence type="ECO:0000256" key="3">
    <source>
        <dbReference type="ARBA" id="ARBA00022643"/>
    </source>
</evidence>
<sequence length="192" mass="21467">MTATPLHALTSRRSMKFLRAPAPKQEELDQILQAAMSAPDHGRLRPWRFVLIRGEAIARLADIALDAVKRSGDPRMTPEKEKSVRQWMSEVPLFIGLAHQIHHDNPKVPEQEQLLATGASVMNILNATHMLGYGAFWSTGMGTYLEEVQEALGLDSLEYRFLGFLAIGTPACAVPQVERPDYREFVTEWTGA</sequence>
<name>A0A261RJK4_9BORD</name>
<dbReference type="InterPro" id="IPR000415">
    <property type="entry name" value="Nitroreductase-like"/>
</dbReference>
<comment type="cofactor">
    <cofactor evidence="8">
        <name>FMN</name>
        <dbReference type="ChEBI" id="CHEBI:58210"/>
    </cofactor>
    <text evidence="8">Binds 1 FMN per subunit.</text>
</comment>
<dbReference type="SUPFAM" id="SSF55469">
    <property type="entry name" value="FMN-dependent nitroreductase-like"/>
    <property type="match status" value="1"/>
</dbReference>
<keyword evidence="4 7" id="KW-0521">NADP</keyword>